<dbReference type="HAMAP" id="MF_00090">
    <property type="entry name" value="PIMT"/>
    <property type="match status" value="1"/>
</dbReference>
<evidence type="ECO:0000313" key="8">
    <source>
        <dbReference type="EMBL" id="CRH07172.1"/>
    </source>
</evidence>
<evidence type="ECO:0000256" key="7">
    <source>
        <dbReference type="HAMAP-Rule" id="MF_00090"/>
    </source>
</evidence>
<keyword evidence="4 7" id="KW-0489">Methyltransferase</keyword>
<sequence>MMPTPTRHLSTRDRARSRMLGDLRTRGIEDQRVLSAMGELPRHHFVDEALAGHAYGESTLPIGDGQTLSQPYTVARMTEVLKLSGDEHVLEIGTGSGYQTAVLALLCRRVYSVERIGSLAATARVRLGQLGLDNVTYRVGDGSIGWPDHRGFDCIIVTAGAPVIAQRLERQLHIGGVMVIPLGDRRNQQMMRVERLADTIWQRDALEACRFVPLVGQGGWEPCA</sequence>
<comment type="function">
    <text evidence="7">Catalyzes the methyl esterification of L-isoaspartyl residues in peptides and proteins that result from spontaneous decomposition of normal L-aspartyl and L-asparaginyl residues. It plays a role in the repair and/or degradation of damaged proteins.</text>
</comment>
<dbReference type="SUPFAM" id="SSF53335">
    <property type="entry name" value="S-adenosyl-L-methionine-dependent methyltransferases"/>
    <property type="match status" value="1"/>
</dbReference>
<evidence type="ECO:0000256" key="5">
    <source>
        <dbReference type="ARBA" id="ARBA00022679"/>
    </source>
</evidence>
<evidence type="ECO:0000256" key="4">
    <source>
        <dbReference type="ARBA" id="ARBA00022603"/>
    </source>
</evidence>
<keyword evidence="5 7" id="KW-0808">Transferase</keyword>
<dbReference type="InterPro" id="IPR029063">
    <property type="entry name" value="SAM-dependent_MTases_sf"/>
</dbReference>
<dbReference type="EC" id="2.1.1.77" evidence="7"/>
<dbReference type="NCBIfam" id="NF001453">
    <property type="entry name" value="PRK00312.1"/>
    <property type="match status" value="1"/>
</dbReference>
<dbReference type="InterPro" id="IPR000682">
    <property type="entry name" value="PCMT"/>
</dbReference>
<dbReference type="Gene3D" id="3.40.50.150">
    <property type="entry name" value="Vaccinia Virus protein VP39"/>
    <property type="match status" value="1"/>
</dbReference>
<evidence type="ECO:0000256" key="2">
    <source>
        <dbReference type="ARBA" id="ARBA00005369"/>
    </source>
</evidence>
<evidence type="ECO:0000256" key="6">
    <source>
        <dbReference type="ARBA" id="ARBA00022691"/>
    </source>
</evidence>
<dbReference type="NCBIfam" id="TIGR00080">
    <property type="entry name" value="pimt"/>
    <property type="match status" value="1"/>
</dbReference>
<dbReference type="PANTHER" id="PTHR11579">
    <property type="entry name" value="PROTEIN-L-ISOASPARTATE O-METHYLTRANSFERASE"/>
    <property type="match status" value="1"/>
</dbReference>
<dbReference type="GO" id="GO:0030091">
    <property type="term" value="P:protein repair"/>
    <property type="evidence" value="ECO:0007669"/>
    <property type="project" value="UniProtKB-UniRule"/>
</dbReference>
<protein>
    <recommendedName>
        <fullName evidence="7">Protein-L-isoaspartate O-methyltransferase</fullName>
        <ecNumber evidence="7">2.1.1.77</ecNumber>
    </recommendedName>
    <alternativeName>
        <fullName evidence="7">L-isoaspartyl protein carboxyl methyltransferase</fullName>
    </alternativeName>
    <alternativeName>
        <fullName evidence="7">Protein L-isoaspartyl methyltransferase</fullName>
    </alternativeName>
    <alternativeName>
        <fullName evidence="7">Protein-beta-aspartate methyltransferase</fullName>
        <shortName evidence="7">PIMT</shortName>
    </alternativeName>
</protein>
<comment type="similarity">
    <text evidence="2 7">Belongs to the methyltransferase superfamily. L-isoaspartyl/D-aspartyl protein methyltransferase family.</text>
</comment>
<comment type="subcellular location">
    <subcellularLocation>
        <location evidence="1 7">Cytoplasm</location>
    </subcellularLocation>
</comment>
<proteinExistence type="inferred from homology"/>
<dbReference type="GO" id="GO:0005737">
    <property type="term" value="C:cytoplasm"/>
    <property type="evidence" value="ECO:0007669"/>
    <property type="project" value="UniProtKB-SubCell"/>
</dbReference>
<comment type="catalytic activity">
    <reaction evidence="7">
        <text>[protein]-L-isoaspartate + S-adenosyl-L-methionine = [protein]-L-isoaspartate alpha-methyl ester + S-adenosyl-L-homocysteine</text>
        <dbReference type="Rhea" id="RHEA:12705"/>
        <dbReference type="Rhea" id="RHEA-COMP:12143"/>
        <dbReference type="Rhea" id="RHEA-COMP:12144"/>
        <dbReference type="ChEBI" id="CHEBI:57856"/>
        <dbReference type="ChEBI" id="CHEBI:59789"/>
        <dbReference type="ChEBI" id="CHEBI:90596"/>
        <dbReference type="ChEBI" id="CHEBI:90598"/>
        <dbReference type="EC" id="2.1.1.77"/>
    </reaction>
</comment>
<dbReference type="EMBL" id="LO017727">
    <property type="protein sequence ID" value="CRH07172.1"/>
    <property type="molecule type" value="Genomic_DNA"/>
</dbReference>
<organism evidence="8">
    <name type="scientific">Magnetococcus massalia (strain MO-1)</name>
    <dbReference type="NCBI Taxonomy" id="451514"/>
    <lineage>
        <taxon>Bacteria</taxon>
        <taxon>Pseudomonadati</taxon>
        <taxon>Pseudomonadota</taxon>
        <taxon>Magnetococcia</taxon>
        <taxon>Magnetococcales</taxon>
        <taxon>Magnetococcaceae</taxon>
        <taxon>Magnetococcus</taxon>
    </lineage>
</organism>
<feature type="active site" evidence="7">
    <location>
        <position position="69"/>
    </location>
</feature>
<dbReference type="GO" id="GO:0032259">
    <property type="term" value="P:methylation"/>
    <property type="evidence" value="ECO:0007669"/>
    <property type="project" value="UniProtKB-KW"/>
</dbReference>
<gene>
    <name evidence="7 8" type="primary">pcm</name>
    <name evidence="8" type="ORF">MAGMO_3026</name>
</gene>
<keyword evidence="6 7" id="KW-0949">S-adenosyl-L-methionine</keyword>
<dbReference type="GO" id="GO:0004719">
    <property type="term" value="F:protein-L-isoaspartate (D-aspartate) O-methyltransferase activity"/>
    <property type="evidence" value="ECO:0007669"/>
    <property type="project" value="UniProtKB-UniRule"/>
</dbReference>
<reference evidence="8" key="1">
    <citation type="submission" date="2015-04" db="EMBL/GenBank/DDBJ databases">
        <authorList>
            <person name="Syromyatnikov M.Y."/>
            <person name="Popov V.N."/>
        </authorList>
    </citation>
    <scope>NUCLEOTIDE SEQUENCE</scope>
    <source>
        <strain evidence="8">MO-1</strain>
    </source>
</reference>
<keyword evidence="3 7" id="KW-0963">Cytoplasm</keyword>
<name>A0A1S7LJM5_MAGMO</name>
<accession>A0A1S7LJM5</accession>
<dbReference type="CDD" id="cd02440">
    <property type="entry name" value="AdoMet_MTases"/>
    <property type="match status" value="1"/>
</dbReference>
<evidence type="ECO:0000256" key="1">
    <source>
        <dbReference type="ARBA" id="ARBA00004496"/>
    </source>
</evidence>
<dbReference type="Pfam" id="PF01135">
    <property type="entry name" value="PCMT"/>
    <property type="match status" value="1"/>
</dbReference>
<dbReference type="FunFam" id="3.40.50.150:FF:000010">
    <property type="entry name" value="Protein-L-isoaspartate O-methyltransferase"/>
    <property type="match status" value="1"/>
</dbReference>
<evidence type="ECO:0000256" key="3">
    <source>
        <dbReference type="ARBA" id="ARBA00022490"/>
    </source>
</evidence>
<dbReference type="PANTHER" id="PTHR11579:SF0">
    <property type="entry name" value="PROTEIN-L-ISOASPARTATE(D-ASPARTATE) O-METHYLTRANSFERASE"/>
    <property type="match status" value="1"/>
</dbReference>
<dbReference type="AlphaFoldDB" id="A0A1S7LJM5"/>